<dbReference type="PANTHER" id="PTHR43684:SF4">
    <property type="entry name" value="ENOYL-COA HYDRATASE_ISOMERASE FAMILY PROTEIN (AFU_ORTHOLOGUE AFUA_1G01890)"/>
    <property type="match status" value="1"/>
</dbReference>
<comment type="similarity">
    <text evidence="1">Belongs to the enoyl-CoA hydratase/isomerase family.</text>
</comment>
<reference evidence="2 3" key="1">
    <citation type="journal article" date="2010" name="J. Bacteriol.">
        <title>Genome sequence of the oligotrophic marine Gammaproteobacterium HTCC2143, isolated from the Oregon Coast.</title>
        <authorList>
            <person name="Oh H.M."/>
            <person name="Kang I."/>
            <person name="Ferriera S."/>
            <person name="Giovannoni S.J."/>
            <person name="Cho J.C."/>
        </authorList>
    </citation>
    <scope>NUCLEOTIDE SEQUENCE [LARGE SCALE GENOMIC DNA]</scope>
    <source>
        <strain evidence="2 3">HTCC2143</strain>
    </source>
</reference>
<evidence type="ECO:0000313" key="2">
    <source>
        <dbReference type="EMBL" id="EAW33172.1"/>
    </source>
</evidence>
<organism evidence="2 3">
    <name type="scientific">marine gamma proteobacterium HTCC2143</name>
    <dbReference type="NCBI Taxonomy" id="247633"/>
    <lineage>
        <taxon>Bacteria</taxon>
        <taxon>Pseudomonadati</taxon>
        <taxon>Pseudomonadota</taxon>
        <taxon>Gammaproteobacteria</taxon>
        <taxon>Cellvibrionales</taxon>
        <taxon>Spongiibacteraceae</taxon>
        <taxon>BD1-7 clade</taxon>
    </lineage>
</organism>
<proteinExistence type="inferred from homology"/>
<keyword evidence="2" id="KW-0456">Lyase</keyword>
<dbReference type="Pfam" id="PF00378">
    <property type="entry name" value="ECH_1"/>
    <property type="match status" value="1"/>
</dbReference>
<accession>A0YAL8</accession>
<dbReference type="InterPro" id="IPR029045">
    <property type="entry name" value="ClpP/crotonase-like_dom_sf"/>
</dbReference>
<evidence type="ECO:0000256" key="1">
    <source>
        <dbReference type="ARBA" id="ARBA00005254"/>
    </source>
</evidence>
<dbReference type="EC" id="4.2.1.17" evidence="2"/>
<comment type="caution">
    <text evidence="2">The sequence shown here is derived from an EMBL/GenBank/DDBJ whole genome shotgun (WGS) entry which is preliminary data.</text>
</comment>
<dbReference type="InterPro" id="IPR051053">
    <property type="entry name" value="ECH/Chromodomain_protein"/>
</dbReference>
<evidence type="ECO:0000313" key="3">
    <source>
        <dbReference type="Proteomes" id="UP000004931"/>
    </source>
</evidence>
<dbReference type="InterPro" id="IPR001753">
    <property type="entry name" value="Enoyl-CoA_hydra/iso"/>
</dbReference>
<protein>
    <submittedName>
        <fullName evidence="2">Enoyl-CoA hydratase</fullName>
        <ecNumber evidence="2">4.2.1.17</ecNumber>
    </submittedName>
</protein>
<dbReference type="Proteomes" id="UP000004931">
    <property type="component" value="Unassembled WGS sequence"/>
</dbReference>
<dbReference type="OrthoDB" id="9777711at2"/>
<sequence length="277" mass="29949">MYSSIKLETKGAAAVITFNRPEKLNSLNDPMILEFRHALAQAETDDTISGIIITGAGKGFCAGMDMNALDGISAEGEHKRREATEALKASPGDASMGEDYISGFTYLMTVRKPVIAAVNGACAGLGLSIALLSDLRFAADNAKFVTSFSSLGLVAEHGQSWILPRIVGPSNALDLLWSSRRLLPDEAKAIGLINRIFPADELLDSTVSYINELATKAPLSLQTMKQQVYRHLNTTLGESMKETDQLMAASIAHDDFKEGVAAYLEKRPPNFQKINID</sequence>
<dbReference type="Gene3D" id="3.90.226.10">
    <property type="entry name" value="2-enoyl-CoA Hydratase, Chain A, domain 1"/>
    <property type="match status" value="1"/>
</dbReference>
<gene>
    <name evidence="2" type="ORF">GP2143_17991</name>
</gene>
<dbReference type="EMBL" id="AAVT01000001">
    <property type="protein sequence ID" value="EAW33172.1"/>
    <property type="molecule type" value="Genomic_DNA"/>
</dbReference>
<dbReference type="PANTHER" id="PTHR43684">
    <property type="match status" value="1"/>
</dbReference>
<dbReference type="AlphaFoldDB" id="A0YAL8"/>
<dbReference type="STRING" id="247633.GP2143_17991"/>
<dbReference type="GO" id="GO:0004300">
    <property type="term" value="F:enoyl-CoA hydratase activity"/>
    <property type="evidence" value="ECO:0007669"/>
    <property type="project" value="UniProtKB-EC"/>
</dbReference>
<name>A0YAL8_9GAMM</name>
<dbReference type="CDD" id="cd06558">
    <property type="entry name" value="crotonase-like"/>
    <property type="match status" value="1"/>
</dbReference>
<dbReference type="eggNOG" id="COG1024">
    <property type="taxonomic scope" value="Bacteria"/>
</dbReference>
<keyword evidence="3" id="KW-1185">Reference proteome</keyword>
<dbReference type="SUPFAM" id="SSF52096">
    <property type="entry name" value="ClpP/crotonase"/>
    <property type="match status" value="1"/>
</dbReference>